<reference evidence="7 8" key="1">
    <citation type="submission" date="2014-12" db="EMBL/GenBank/DDBJ databases">
        <title>Draft Genome Sequence of Pseudoalteromonas luteoviolacea HI1.</title>
        <authorList>
            <person name="Asahina A.Y."/>
            <person name="Hadfield M.G."/>
        </authorList>
    </citation>
    <scope>NUCLEOTIDE SEQUENCE [LARGE SCALE GENOMIC DNA]</scope>
    <source>
        <strain evidence="7 8">HI1</strain>
    </source>
</reference>
<dbReference type="PRINTS" id="PR00719">
    <property type="entry name" value="LMWPTPASE"/>
</dbReference>
<dbReference type="AlphaFoldDB" id="A0A0C1MK41"/>
<comment type="similarity">
    <text evidence="1">Belongs to the low molecular weight phosphotyrosine protein phosphatase family.</text>
</comment>
<name>A0A0C1MK41_9GAMM</name>
<evidence type="ECO:0000256" key="1">
    <source>
        <dbReference type="ARBA" id="ARBA00011063"/>
    </source>
</evidence>
<keyword evidence="4" id="KW-0904">Protein phosphatase</keyword>
<dbReference type="EMBL" id="JWIC01000005">
    <property type="protein sequence ID" value="KID57419.1"/>
    <property type="molecule type" value="Genomic_DNA"/>
</dbReference>
<evidence type="ECO:0000256" key="3">
    <source>
        <dbReference type="ARBA" id="ARBA00022801"/>
    </source>
</evidence>
<evidence type="ECO:0000256" key="4">
    <source>
        <dbReference type="ARBA" id="ARBA00022912"/>
    </source>
</evidence>
<comment type="caution">
    <text evidence="7">The sequence shown here is derived from an EMBL/GenBank/DDBJ whole genome shotgun (WGS) entry which is preliminary data.</text>
</comment>
<evidence type="ECO:0000313" key="7">
    <source>
        <dbReference type="EMBL" id="KID57419.1"/>
    </source>
</evidence>
<dbReference type="PANTHER" id="PTHR11717:SF7">
    <property type="entry name" value="LOW MOLECULAR WEIGHT PHOSPHOTYROSINE PROTEIN PHOSPHATASE"/>
    <property type="match status" value="1"/>
</dbReference>
<gene>
    <name evidence="7" type="ORF">JF50_09455</name>
</gene>
<evidence type="ECO:0000256" key="5">
    <source>
        <dbReference type="PIRSR" id="PIRSR617867-1"/>
    </source>
</evidence>
<organism evidence="7 8">
    <name type="scientific">Pseudoalteromonas luteoviolacea</name>
    <dbReference type="NCBI Taxonomy" id="43657"/>
    <lineage>
        <taxon>Bacteria</taxon>
        <taxon>Pseudomonadati</taxon>
        <taxon>Pseudomonadota</taxon>
        <taxon>Gammaproteobacteria</taxon>
        <taxon>Alteromonadales</taxon>
        <taxon>Pseudoalteromonadaceae</taxon>
        <taxon>Pseudoalteromonas</taxon>
    </lineage>
</organism>
<feature type="active site" description="Nucleophile" evidence="5">
    <location>
        <position position="14"/>
    </location>
</feature>
<feature type="domain" description="Phosphotyrosine protein phosphatase I" evidence="6">
    <location>
        <begin position="8"/>
        <end position="154"/>
    </location>
</feature>
<evidence type="ECO:0000256" key="2">
    <source>
        <dbReference type="ARBA" id="ARBA00013064"/>
    </source>
</evidence>
<dbReference type="InterPro" id="IPR023485">
    <property type="entry name" value="Ptyr_pPase"/>
</dbReference>
<feature type="active site" evidence="5">
    <location>
        <position position="20"/>
    </location>
</feature>
<feature type="active site" description="Proton donor" evidence="5">
    <location>
        <position position="128"/>
    </location>
</feature>
<dbReference type="PANTHER" id="PTHR11717">
    <property type="entry name" value="LOW MOLECULAR WEIGHT PROTEIN TYROSINE PHOSPHATASE"/>
    <property type="match status" value="1"/>
</dbReference>
<dbReference type="Gene3D" id="3.40.50.2300">
    <property type="match status" value="1"/>
</dbReference>
<evidence type="ECO:0000259" key="6">
    <source>
        <dbReference type="SMART" id="SM00226"/>
    </source>
</evidence>
<dbReference type="GO" id="GO:0004725">
    <property type="term" value="F:protein tyrosine phosphatase activity"/>
    <property type="evidence" value="ECO:0007669"/>
    <property type="project" value="UniProtKB-EC"/>
</dbReference>
<evidence type="ECO:0000313" key="8">
    <source>
        <dbReference type="Proteomes" id="UP000031327"/>
    </source>
</evidence>
<dbReference type="InterPro" id="IPR036196">
    <property type="entry name" value="Ptyr_pPase_sf"/>
</dbReference>
<dbReference type="InterPro" id="IPR017867">
    <property type="entry name" value="Tyr_phospatase_low_mol_wt"/>
</dbReference>
<dbReference type="RefSeq" id="WP_039609190.1">
    <property type="nucleotide sequence ID" value="NZ_JWIC01000005.1"/>
</dbReference>
<dbReference type="Proteomes" id="UP000031327">
    <property type="component" value="Unassembled WGS sequence"/>
</dbReference>
<dbReference type="InterPro" id="IPR050438">
    <property type="entry name" value="LMW_PTPase"/>
</dbReference>
<dbReference type="OrthoDB" id="9784339at2"/>
<dbReference type="SUPFAM" id="SSF52788">
    <property type="entry name" value="Phosphotyrosine protein phosphatases I"/>
    <property type="match status" value="1"/>
</dbReference>
<proteinExistence type="inferred from homology"/>
<dbReference type="Pfam" id="PF01451">
    <property type="entry name" value="LMWPc"/>
    <property type="match status" value="1"/>
</dbReference>
<protein>
    <recommendedName>
        <fullName evidence="2">protein-tyrosine-phosphatase</fullName>
        <ecNumber evidence="2">3.1.3.48</ecNumber>
    </recommendedName>
</protein>
<dbReference type="SMART" id="SM00226">
    <property type="entry name" value="LMWPc"/>
    <property type="match status" value="1"/>
</dbReference>
<dbReference type="EC" id="3.1.3.48" evidence="2"/>
<sequence length="158" mass="17937">MTQDTKISNILVVCMGNICRSPTMEAVLKAKIKAKGLSVNIDSAGTINYHEGNAPDRRSVKAGERRGYRFSNIRSRQVRPEDFEVFDLILCADKLNFEDLKSVCSPQYQYKIQLFLDYAHDEVKEVPDPYYGEGDGFELVLDLIERASDNIIKRLLTA</sequence>
<accession>A0A0C1MK41</accession>
<dbReference type="CDD" id="cd16343">
    <property type="entry name" value="LMWPTP"/>
    <property type="match status" value="1"/>
</dbReference>
<keyword evidence="3" id="KW-0378">Hydrolase</keyword>